<dbReference type="PRINTS" id="PR00080">
    <property type="entry name" value="SDRFAMILY"/>
</dbReference>
<evidence type="ECO:0000259" key="4">
    <source>
        <dbReference type="SMART" id="SM00822"/>
    </source>
</evidence>
<accession>A0A9Q0RLL3</accession>
<name>A0A9Q0RLL3_BLOTA</name>
<dbReference type="EMBL" id="JAPWDV010000002">
    <property type="protein sequence ID" value="KAJ6218874.1"/>
    <property type="molecule type" value="Genomic_DNA"/>
</dbReference>
<reference evidence="5" key="1">
    <citation type="submission" date="2022-12" db="EMBL/GenBank/DDBJ databases">
        <title>Genome assemblies of Blomia tropicalis.</title>
        <authorList>
            <person name="Cui Y."/>
        </authorList>
    </citation>
    <scope>NUCLEOTIDE SEQUENCE</scope>
    <source>
        <tissue evidence="5">Adult mites</tissue>
    </source>
</reference>
<dbReference type="PRINTS" id="PR00081">
    <property type="entry name" value="GDHRDH"/>
</dbReference>
<dbReference type="PANTHER" id="PTHR45024">
    <property type="entry name" value="DEHYDROGENASES, SHORT CHAIN"/>
    <property type="match status" value="1"/>
</dbReference>
<comment type="similarity">
    <text evidence="1 3">Belongs to the short-chain dehydrogenases/reductases (SDR) family.</text>
</comment>
<sequence>MSNLLNFIDKVAVITGAGRGLGREYAMLLASRGASVVVNDLCANDHSSSDATKLVKQIEHSGGKAIADHNSVEDGQKIVQTAIDKFGRIDILINNAGILRDKSILKMTDDDWDQIYRVHLRGSFVTTRAAWTHFRDQSYGRVIMTSSPSGIYGNFGQANYSAAKLGLLSLARTLAIEGEKYNIKCNTIVPVAATRMTEDIFPDEMKDRFNPKYVAPMVGYLCHETCPVNGEAFEAAAGYFGQYRWQRSKGKVFEKPEQVSIEDIDKSWNELTDWKESTNPNSMQDHMMTLFDQIATNDN</sequence>
<evidence type="ECO:0000256" key="3">
    <source>
        <dbReference type="RuleBase" id="RU000363"/>
    </source>
</evidence>
<proteinExistence type="inferred from homology"/>
<keyword evidence="2" id="KW-0560">Oxidoreductase</keyword>
<dbReference type="InterPro" id="IPR057326">
    <property type="entry name" value="KR_dom"/>
</dbReference>
<dbReference type="GO" id="GO:0006629">
    <property type="term" value="P:lipid metabolic process"/>
    <property type="evidence" value="ECO:0007669"/>
    <property type="project" value="UniProtKB-ARBA"/>
</dbReference>
<dbReference type="PANTHER" id="PTHR45024:SF2">
    <property type="entry name" value="SCP2 DOMAIN-CONTAINING PROTEIN"/>
    <property type="match status" value="1"/>
</dbReference>
<organism evidence="5 6">
    <name type="scientific">Blomia tropicalis</name>
    <name type="common">Mite</name>
    <dbReference type="NCBI Taxonomy" id="40697"/>
    <lineage>
        <taxon>Eukaryota</taxon>
        <taxon>Metazoa</taxon>
        <taxon>Ecdysozoa</taxon>
        <taxon>Arthropoda</taxon>
        <taxon>Chelicerata</taxon>
        <taxon>Arachnida</taxon>
        <taxon>Acari</taxon>
        <taxon>Acariformes</taxon>
        <taxon>Sarcoptiformes</taxon>
        <taxon>Astigmata</taxon>
        <taxon>Glycyphagoidea</taxon>
        <taxon>Echimyopodidae</taxon>
        <taxon>Blomia</taxon>
    </lineage>
</organism>
<dbReference type="SUPFAM" id="SSF51735">
    <property type="entry name" value="NAD(P)-binding Rossmann-fold domains"/>
    <property type="match status" value="1"/>
</dbReference>
<dbReference type="InterPro" id="IPR020904">
    <property type="entry name" value="Sc_DH/Rdtase_CS"/>
</dbReference>
<dbReference type="InterPro" id="IPR036291">
    <property type="entry name" value="NAD(P)-bd_dom_sf"/>
</dbReference>
<dbReference type="AlphaFoldDB" id="A0A9Q0RLL3"/>
<comment type="caution">
    <text evidence="5">The sequence shown here is derived from an EMBL/GenBank/DDBJ whole genome shotgun (WGS) entry which is preliminary data.</text>
</comment>
<dbReference type="Pfam" id="PF00106">
    <property type="entry name" value="adh_short"/>
    <property type="match status" value="1"/>
</dbReference>
<evidence type="ECO:0000256" key="1">
    <source>
        <dbReference type="ARBA" id="ARBA00006484"/>
    </source>
</evidence>
<dbReference type="Proteomes" id="UP001142055">
    <property type="component" value="Chromosome 2"/>
</dbReference>
<dbReference type="InterPro" id="IPR002347">
    <property type="entry name" value="SDR_fam"/>
</dbReference>
<dbReference type="InterPro" id="IPR051687">
    <property type="entry name" value="Peroxisomal_Beta-Oxidation"/>
</dbReference>
<dbReference type="Gene3D" id="1.10.287.4290">
    <property type="match status" value="1"/>
</dbReference>
<dbReference type="CDD" id="cd05353">
    <property type="entry name" value="hydroxyacyl-CoA-like_DH_SDR_c-like"/>
    <property type="match status" value="1"/>
</dbReference>
<dbReference type="OMA" id="ITVMEGW"/>
<evidence type="ECO:0000256" key="2">
    <source>
        <dbReference type="ARBA" id="ARBA00023002"/>
    </source>
</evidence>
<evidence type="ECO:0000313" key="6">
    <source>
        <dbReference type="Proteomes" id="UP001142055"/>
    </source>
</evidence>
<dbReference type="GO" id="GO:0016491">
    <property type="term" value="F:oxidoreductase activity"/>
    <property type="evidence" value="ECO:0007669"/>
    <property type="project" value="UniProtKB-KW"/>
</dbReference>
<feature type="domain" description="Ketoreductase" evidence="4">
    <location>
        <begin position="10"/>
        <end position="180"/>
    </location>
</feature>
<dbReference type="SMART" id="SM00822">
    <property type="entry name" value="PKS_KR"/>
    <property type="match status" value="1"/>
</dbReference>
<protein>
    <recommendedName>
        <fullName evidence="4">Ketoreductase domain-containing protein</fullName>
    </recommendedName>
</protein>
<gene>
    <name evidence="5" type="ORF">RDWZM_004686</name>
</gene>
<dbReference type="Gene3D" id="3.40.50.720">
    <property type="entry name" value="NAD(P)-binding Rossmann-like Domain"/>
    <property type="match status" value="1"/>
</dbReference>
<evidence type="ECO:0000313" key="5">
    <source>
        <dbReference type="EMBL" id="KAJ6218874.1"/>
    </source>
</evidence>
<keyword evidence="6" id="KW-1185">Reference proteome</keyword>
<dbReference type="PROSITE" id="PS00061">
    <property type="entry name" value="ADH_SHORT"/>
    <property type="match status" value="1"/>
</dbReference>